<reference evidence="3" key="1">
    <citation type="journal article" date="2019" name="Int. J. Syst. Evol. Microbiol.">
        <title>The Global Catalogue of Microorganisms (GCM) 10K type strain sequencing project: providing services to taxonomists for standard genome sequencing and annotation.</title>
        <authorList>
            <consortium name="The Broad Institute Genomics Platform"/>
            <consortium name="The Broad Institute Genome Sequencing Center for Infectious Disease"/>
            <person name="Wu L."/>
            <person name="Ma J."/>
        </authorList>
    </citation>
    <scope>NUCLEOTIDE SEQUENCE [LARGE SCALE GENOMIC DNA]</scope>
    <source>
        <strain evidence="3">JCM 12140</strain>
    </source>
</reference>
<dbReference type="SUPFAM" id="SSF51905">
    <property type="entry name" value="FAD/NAD(P)-binding domain"/>
    <property type="match status" value="1"/>
</dbReference>
<dbReference type="Gene3D" id="3.50.50.60">
    <property type="entry name" value="FAD/NAD(P)-binding domain"/>
    <property type="match status" value="1"/>
</dbReference>
<dbReference type="InterPro" id="IPR051704">
    <property type="entry name" value="FAD_aromatic-hydroxylase"/>
</dbReference>
<keyword evidence="3" id="KW-1185">Reference proteome</keyword>
<evidence type="ECO:0000259" key="1">
    <source>
        <dbReference type="Pfam" id="PF01494"/>
    </source>
</evidence>
<dbReference type="RefSeq" id="WP_204609243.1">
    <property type="nucleotide sequence ID" value="NZ_BAAAJX010000002.1"/>
</dbReference>
<evidence type="ECO:0000313" key="3">
    <source>
        <dbReference type="Proteomes" id="UP001501742"/>
    </source>
</evidence>
<dbReference type="EMBL" id="BAAAJX010000002">
    <property type="protein sequence ID" value="GAA1491962.1"/>
    <property type="molecule type" value="Genomic_DNA"/>
</dbReference>
<organism evidence="2 3">
    <name type="scientific">Curtobacterium herbarum</name>
    <dbReference type="NCBI Taxonomy" id="150122"/>
    <lineage>
        <taxon>Bacteria</taxon>
        <taxon>Bacillati</taxon>
        <taxon>Actinomycetota</taxon>
        <taxon>Actinomycetes</taxon>
        <taxon>Micrococcales</taxon>
        <taxon>Microbacteriaceae</taxon>
        <taxon>Curtobacterium</taxon>
    </lineage>
</organism>
<feature type="domain" description="FAD-binding" evidence="1">
    <location>
        <begin position="10"/>
        <end position="329"/>
    </location>
</feature>
<evidence type="ECO:0000313" key="2">
    <source>
        <dbReference type="EMBL" id="GAA1491962.1"/>
    </source>
</evidence>
<dbReference type="Pfam" id="PF01494">
    <property type="entry name" value="FAD_binding_3"/>
    <property type="match status" value="1"/>
</dbReference>
<proteinExistence type="predicted"/>
<dbReference type="PANTHER" id="PTHR46865">
    <property type="entry name" value="OXIDOREDUCTASE-RELATED"/>
    <property type="match status" value="1"/>
</dbReference>
<name>A0ABP4JZP4_9MICO</name>
<dbReference type="PRINTS" id="PR00420">
    <property type="entry name" value="RNGMNOXGNASE"/>
</dbReference>
<dbReference type="Proteomes" id="UP001501742">
    <property type="component" value="Unassembled WGS sequence"/>
</dbReference>
<sequence>MPTTPHHRPRVLVTGASIAGPTVAWGLDRSGFDVTLLERSPEQRTTGQNIDIRGLGRDVLRRMGLRDTVMQHLTGEEGTRFVGEDGTPYAVFPRAEGEDGPTAEIEILRGTFAGILVDALPDSIERRYGDFVVGAEQDDSGVRVRYDRGAPERFDLVVVAEGRSSRTRRILFADETEYRDFGVSIAYGTIDRTPEDVDHWDWYTATRGRVASVRPDNEGTIRASMSFESEPMGFERLPVDVQLSILRERFRGAGWQSERILDGFAARSDEFYTQRMEQVVVSRWSTGRVVLLGDAAWGSGPTGMGTTLSLVGAHVLAGELARELARAVQDGDGTLTATAVSRAAGQYEGLLRGYADSAQGLPRGGARLMHPSSRLGVRAVQTALRIAASAPVRRFAQANLLTSEKHVPVLPQYPTLQVV</sequence>
<accession>A0ABP4JZP4</accession>
<dbReference type="PANTHER" id="PTHR46865:SF2">
    <property type="entry name" value="MONOOXYGENASE"/>
    <property type="match status" value="1"/>
</dbReference>
<comment type="caution">
    <text evidence="2">The sequence shown here is derived from an EMBL/GenBank/DDBJ whole genome shotgun (WGS) entry which is preliminary data.</text>
</comment>
<keyword evidence="2" id="KW-0560">Oxidoreductase</keyword>
<gene>
    <name evidence="2" type="ORF">GCM10009627_03080</name>
</gene>
<dbReference type="GO" id="GO:0004497">
    <property type="term" value="F:monooxygenase activity"/>
    <property type="evidence" value="ECO:0007669"/>
    <property type="project" value="UniProtKB-KW"/>
</dbReference>
<protein>
    <submittedName>
        <fullName evidence="2">FAD-dependent monooxygenase</fullName>
    </submittedName>
</protein>
<dbReference type="InterPro" id="IPR036188">
    <property type="entry name" value="FAD/NAD-bd_sf"/>
</dbReference>
<keyword evidence="2" id="KW-0503">Monooxygenase</keyword>
<dbReference type="InterPro" id="IPR002938">
    <property type="entry name" value="FAD-bd"/>
</dbReference>